<dbReference type="InterPro" id="IPR037171">
    <property type="entry name" value="NagB/RpiA_transferase-like"/>
</dbReference>
<dbReference type="SUPFAM" id="SSF100950">
    <property type="entry name" value="NagB/RpiA/CoA transferase-like"/>
    <property type="match status" value="1"/>
</dbReference>
<dbReference type="STRING" id="1918946.VPAL9027_03286"/>
<dbReference type="GO" id="GO:0046872">
    <property type="term" value="F:metal ion binding"/>
    <property type="evidence" value="ECO:0007669"/>
    <property type="project" value="UniProtKB-KW"/>
</dbReference>
<evidence type="ECO:0000256" key="3">
    <source>
        <dbReference type="ARBA" id="ARBA00022840"/>
    </source>
</evidence>
<comment type="similarity">
    <text evidence="1 5">Belongs to the 5-formyltetrahydrofolate cyclo-ligase family.</text>
</comment>
<proteinExistence type="inferred from homology"/>
<evidence type="ECO:0000256" key="1">
    <source>
        <dbReference type="ARBA" id="ARBA00010638"/>
    </source>
</evidence>
<dbReference type="PIRSF" id="PIRSF006806">
    <property type="entry name" value="FTHF_cligase"/>
    <property type="match status" value="1"/>
</dbReference>
<dbReference type="GO" id="GO:0030272">
    <property type="term" value="F:5-formyltetrahydrofolate cyclo-ligase activity"/>
    <property type="evidence" value="ECO:0007669"/>
    <property type="project" value="UniProtKB-EC"/>
</dbReference>
<comment type="catalytic activity">
    <reaction evidence="5">
        <text>(6S)-5-formyl-5,6,7,8-tetrahydrofolate + ATP = (6R)-5,10-methenyltetrahydrofolate + ADP + phosphate</text>
        <dbReference type="Rhea" id="RHEA:10488"/>
        <dbReference type="ChEBI" id="CHEBI:30616"/>
        <dbReference type="ChEBI" id="CHEBI:43474"/>
        <dbReference type="ChEBI" id="CHEBI:57455"/>
        <dbReference type="ChEBI" id="CHEBI:57457"/>
        <dbReference type="ChEBI" id="CHEBI:456216"/>
        <dbReference type="EC" id="6.3.3.2"/>
    </reaction>
</comment>
<keyword evidence="7" id="KW-1185">Reference proteome</keyword>
<keyword evidence="5" id="KW-0479">Metal-binding</keyword>
<dbReference type="AlphaFoldDB" id="A0A1R4B8K1"/>
<evidence type="ECO:0000256" key="4">
    <source>
        <dbReference type="PIRSR" id="PIRSR006806-1"/>
    </source>
</evidence>
<gene>
    <name evidence="6" type="ORF">VPAL9027_03286</name>
</gene>
<dbReference type="PANTHER" id="PTHR23407:SF1">
    <property type="entry name" value="5-FORMYLTETRAHYDROFOLATE CYCLO-LIGASE"/>
    <property type="match status" value="1"/>
</dbReference>
<protein>
    <recommendedName>
        <fullName evidence="5">5-formyltetrahydrofolate cyclo-ligase</fullName>
        <ecNumber evidence="5">6.3.3.2</ecNumber>
    </recommendedName>
</protein>
<dbReference type="OrthoDB" id="9801938at2"/>
<dbReference type="RefSeq" id="WP_077315646.1">
    <property type="nucleotide sequence ID" value="NZ_AP024887.1"/>
</dbReference>
<evidence type="ECO:0000313" key="6">
    <source>
        <dbReference type="EMBL" id="SJL85255.1"/>
    </source>
</evidence>
<reference evidence="6 7" key="1">
    <citation type="submission" date="2017-02" db="EMBL/GenBank/DDBJ databases">
        <authorList>
            <person name="Peterson S.W."/>
        </authorList>
    </citation>
    <scope>NUCLEOTIDE SEQUENCE [LARGE SCALE GENOMIC DNA]</scope>
    <source>
        <strain evidence="6 7">CECT 9027</strain>
    </source>
</reference>
<dbReference type="EC" id="6.3.3.2" evidence="5"/>
<dbReference type="InterPro" id="IPR002698">
    <property type="entry name" value="FTHF_cligase"/>
</dbReference>
<dbReference type="Pfam" id="PF01812">
    <property type="entry name" value="5-FTHF_cyc-lig"/>
    <property type="match status" value="1"/>
</dbReference>
<feature type="binding site" evidence="4">
    <location>
        <position position="51"/>
    </location>
    <ligand>
        <name>substrate</name>
    </ligand>
</feature>
<dbReference type="GO" id="GO:0005524">
    <property type="term" value="F:ATP binding"/>
    <property type="evidence" value="ECO:0007669"/>
    <property type="project" value="UniProtKB-KW"/>
</dbReference>
<keyword evidence="3 4" id="KW-0067">ATP-binding</keyword>
<dbReference type="EMBL" id="FUFT01000012">
    <property type="protein sequence ID" value="SJL85255.1"/>
    <property type="molecule type" value="Genomic_DNA"/>
</dbReference>
<dbReference type="NCBIfam" id="TIGR02727">
    <property type="entry name" value="MTHFS_bact"/>
    <property type="match status" value="1"/>
</dbReference>
<dbReference type="PANTHER" id="PTHR23407">
    <property type="entry name" value="ATPASE INHIBITOR/5-FORMYLTETRAHYDROFOLATE CYCLO-LIGASE"/>
    <property type="match status" value="1"/>
</dbReference>
<feature type="binding site" evidence="4">
    <location>
        <begin position="136"/>
        <end position="144"/>
    </location>
    <ligand>
        <name>ATP</name>
        <dbReference type="ChEBI" id="CHEBI:30616"/>
    </ligand>
</feature>
<evidence type="ECO:0000313" key="7">
    <source>
        <dbReference type="Proteomes" id="UP000189475"/>
    </source>
</evidence>
<keyword evidence="6" id="KW-0436">Ligase</keyword>
<dbReference type="Gene3D" id="3.40.50.10420">
    <property type="entry name" value="NagB/RpiA/CoA transferase-like"/>
    <property type="match status" value="1"/>
</dbReference>
<name>A0A1R4B8K1_9VIBR</name>
<feature type="binding site" evidence="4">
    <location>
        <position position="56"/>
    </location>
    <ligand>
        <name>substrate</name>
    </ligand>
</feature>
<keyword evidence="5" id="KW-0460">Magnesium</keyword>
<organism evidence="6 7">
    <name type="scientific">Vibrio palustris</name>
    <dbReference type="NCBI Taxonomy" id="1918946"/>
    <lineage>
        <taxon>Bacteria</taxon>
        <taxon>Pseudomonadati</taxon>
        <taxon>Pseudomonadota</taxon>
        <taxon>Gammaproteobacteria</taxon>
        <taxon>Vibrionales</taxon>
        <taxon>Vibrionaceae</taxon>
        <taxon>Vibrio</taxon>
    </lineage>
</organism>
<evidence type="ECO:0000256" key="5">
    <source>
        <dbReference type="RuleBase" id="RU361279"/>
    </source>
</evidence>
<dbReference type="Proteomes" id="UP000189475">
    <property type="component" value="Unassembled WGS sequence"/>
</dbReference>
<evidence type="ECO:0000256" key="2">
    <source>
        <dbReference type="ARBA" id="ARBA00022741"/>
    </source>
</evidence>
<sequence length="194" mass="21917">MQQSRQDIRSHVRTLRQKLTPQFQQSAAEQLVKQCVTSQAFIDSQHIALYLSNDGELDTAPLIQALWLQGKSLYLPVLHPFAKGQLLFLHYTPQSTMVDNCFGIAEPKLDQRAIIPAQQLDLICTPLVAFDSQCQRLGMGGGYYDRTLSRWFATGVGAKPLGLAHDCQRVDNIPIEPWDIPLPQIITPTHIWQR</sequence>
<keyword evidence="2 4" id="KW-0547">Nucleotide-binding</keyword>
<dbReference type="GO" id="GO:0035999">
    <property type="term" value="P:tetrahydrofolate interconversion"/>
    <property type="evidence" value="ECO:0007669"/>
    <property type="project" value="TreeGrafter"/>
</dbReference>
<accession>A0A1R4B8K1</accession>
<dbReference type="InterPro" id="IPR024185">
    <property type="entry name" value="FTHF_cligase-like_sf"/>
</dbReference>
<comment type="cofactor">
    <cofactor evidence="5">
        <name>Mg(2+)</name>
        <dbReference type="ChEBI" id="CHEBI:18420"/>
    </cofactor>
</comment>
<dbReference type="GO" id="GO:0009396">
    <property type="term" value="P:folic acid-containing compound biosynthetic process"/>
    <property type="evidence" value="ECO:0007669"/>
    <property type="project" value="TreeGrafter"/>
</dbReference>
<feature type="binding site" evidence="4">
    <location>
        <begin position="5"/>
        <end position="9"/>
    </location>
    <ligand>
        <name>ATP</name>
        <dbReference type="ChEBI" id="CHEBI:30616"/>
    </ligand>
</feature>